<evidence type="ECO:0000313" key="9">
    <source>
        <dbReference type="EMBL" id="KJE91886.1"/>
    </source>
</evidence>
<evidence type="ECO:0000313" key="10">
    <source>
        <dbReference type="Proteomes" id="UP000008743"/>
    </source>
</evidence>
<dbReference type="Proteomes" id="UP000008743">
    <property type="component" value="Unassembled WGS sequence"/>
</dbReference>
<dbReference type="Pfam" id="PF04716">
    <property type="entry name" value="ETC_C1_NDUFA5"/>
    <property type="match status" value="1"/>
</dbReference>
<comment type="subcellular location">
    <subcellularLocation>
        <location evidence="1">Mitochondrion inner membrane</location>
        <topology evidence="1">Peripheral membrane protein</topology>
        <orientation evidence="1">Matrix side</orientation>
    </subcellularLocation>
</comment>
<evidence type="ECO:0000256" key="2">
    <source>
        <dbReference type="ARBA" id="ARBA00010261"/>
    </source>
</evidence>
<dbReference type="InParanoid" id="A0A0D2UA00"/>
<dbReference type="OrthoDB" id="286811at2759"/>
<keyword evidence="7" id="KW-0496">Mitochondrion</keyword>
<sequence length="113" mass="12745">MSSKASTGLVGLAVNPSARLSLVNLYRQTLQVLGGFPQSAVYRQHAEKLTNHRLSILDQEPSDDAAERRINSGQMEELVRQAEDELALAKKMGEWKAWEKLSVQPNSEQWKWP</sequence>
<dbReference type="GO" id="GO:0022904">
    <property type="term" value="P:respiratory electron transport chain"/>
    <property type="evidence" value="ECO:0007669"/>
    <property type="project" value="InterPro"/>
</dbReference>
<evidence type="ECO:0000256" key="7">
    <source>
        <dbReference type="ARBA" id="ARBA00023128"/>
    </source>
</evidence>
<dbReference type="PhylomeDB" id="A0A0D2UA00"/>
<dbReference type="GO" id="GO:0005743">
    <property type="term" value="C:mitochondrial inner membrane"/>
    <property type="evidence" value="ECO:0007669"/>
    <property type="project" value="UniProtKB-SubCell"/>
</dbReference>
<dbReference type="AlphaFoldDB" id="A0A0D2UA00"/>
<evidence type="ECO:0000256" key="4">
    <source>
        <dbReference type="ARBA" id="ARBA00022660"/>
    </source>
</evidence>
<evidence type="ECO:0000256" key="1">
    <source>
        <dbReference type="ARBA" id="ARBA00004443"/>
    </source>
</evidence>
<protein>
    <submittedName>
        <fullName evidence="9">NADH dehydrogenase 1 alpha subcomplex subunit 5</fullName>
    </submittedName>
</protein>
<name>A0A0D2UA00_CAPO3</name>
<keyword evidence="5" id="KW-0999">Mitochondrion inner membrane</keyword>
<dbReference type="InterPro" id="IPR006806">
    <property type="entry name" value="NDUFA5"/>
</dbReference>
<dbReference type="PANTHER" id="PTHR12653">
    <property type="entry name" value="NADH-UBIQUINONE OXIDOREDUCTASE 13 KD-B SUBUNIT"/>
    <property type="match status" value="1"/>
</dbReference>
<dbReference type="PANTHER" id="PTHR12653:SF0">
    <property type="entry name" value="NADH DEHYDROGENASE [UBIQUINONE] 1 ALPHA SUBCOMPLEX SUBUNIT 5"/>
    <property type="match status" value="1"/>
</dbReference>
<gene>
    <name evidence="9" type="ORF">CAOG_002950</name>
</gene>
<evidence type="ECO:0000256" key="3">
    <source>
        <dbReference type="ARBA" id="ARBA00022448"/>
    </source>
</evidence>
<proteinExistence type="inferred from homology"/>
<dbReference type="EMBL" id="KE346363">
    <property type="protein sequence ID" value="KJE91886.1"/>
    <property type="molecule type" value="Genomic_DNA"/>
</dbReference>
<keyword evidence="10" id="KW-1185">Reference proteome</keyword>
<reference evidence="10" key="1">
    <citation type="submission" date="2011-02" db="EMBL/GenBank/DDBJ databases">
        <title>The Genome Sequence of Capsaspora owczarzaki ATCC 30864.</title>
        <authorList>
            <person name="Russ C."/>
            <person name="Cuomo C."/>
            <person name="Burger G."/>
            <person name="Gray M.W."/>
            <person name="Holland P.W.H."/>
            <person name="King N."/>
            <person name="Lang F.B.F."/>
            <person name="Roger A.J."/>
            <person name="Ruiz-Trillo I."/>
            <person name="Young S.K."/>
            <person name="Zeng Q."/>
            <person name="Gargeya S."/>
            <person name="Alvarado L."/>
            <person name="Berlin A."/>
            <person name="Chapman S.B."/>
            <person name="Chen Z."/>
            <person name="Freedman E."/>
            <person name="Gellesch M."/>
            <person name="Goldberg J."/>
            <person name="Griggs A."/>
            <person name="Gujja S."/>
            <person name="Heilman E."/>
            <person name="Heiman D."/>
            <person name="Howarth C."/>
            <person name="Mehta T."/>
            <person name="Neiman D."/>
            <person name="Pearson M."/>
            <person name="Roberts A."/>
            <person name="Saif S."/>
            <person name="Shea T."/>
            <person name="Shenoy N."/>
            <person name="Sisk P."/>
            <person name="Stolte C."/>
            <person name="Sykes S."/>
            <person name="White J."/>
            <person name="Yandava C."/>
            <person name="Haas B."/>
            <person name="Nusbaum C."/>
            <person name="Birren B."/>
        </authorList>
    </citation>
    <scope>NUCLEOTIDE SEQUENCE</scope>
    <source>
        <strain evidence="10">ATCC 30864</strain>
    </source>
</reference>
<keyword evidence="8" id="KW-0472">Membrane</keyword>
<keyword evidence="4" id="KW-0679">Respiratory chain</keyword>
<dbReference type="STRING" id="595528.A0A0D2UA00"/>
<keyword evidence="6" id="KW-0249">Electron transport</keyword>
<keyword evidence="3" id="KW-0813">Transport</keyword>
<evidence type="ECO:0000256" key="5">
    <source>
        <dbReference type="ARBA" id="ARBA00022792"/>
    </source>
</evidence>
<evidence type="ECO:0000256" key="6">
    <source>
        <dbReference type="ARBA" id="ARBA00022982"/>
    </source>
</evidence>
<evidence type="ECO:0000256" key="8">
    <source>
        <dbReference type="ARBA" id="ARBA00023136"/>
    </source>
</evidence>
<dbReference type="RefSeq" id="XP_004363789.1">
    <property type="nucleotide sequence ID" value="XM_004363732.2"/>
</dbReference>
<dbReference type="OMA" id="ENQWKWP"/>
<accession>A0A0D2UA00</accession>
<comment type="similarity">
    <text evidence="2">Belongs to the complex I NDUFA5 subunit family.</text>
</comment>
<organism evidence="9 10">
    <name type="scientific">Capsaspora owczarzaki (strain ATCC 30864)</name>
    <dbReference type="NCBI Taxonomy" id="595528"/>
    <lineage>
        <taxon>Eukaryota</taxon>
        <taxon>Filasterea</taxon>
        <taxon>Capsaspora</taxon>
    </lineage>
</organism>
<dbReference type="eggNOG" id="KOG3365">
    <property type="taxonomic scope" value="Eukaryota"/>
</dbReference>